<dbReference type="InterPro" id="IPR004680">
    <property type="entry name" value="Cit_transptr-like_dom"/>
</dbReference>
<evidence type="ECO:0000256" key="1">
    <source>
        <dbReference type="ARBA" id="ARBA00004141"/>
    </source>
</evidence>
<dbReference type="PROSITE" id="PS01271">
    <property type="entry name" value="NA_SULFATE"/>
    <property type="match status" value="1"/>
</dbReference>
<proteinExistence type="predicted"/>
<dbReference type="Proteomes" id="UP000647133">
    <property type="component" value="Unassembled WGS sequence"/>
</dbReference>
<accession>A0ABR9AMU4</accession>
<dbReference type="InterPro" id="IPR036721">
    <property type="entry name" value="RCK_C_sf"/>
</dbReference>
<keyword evidence="5 7" id="KW-1133">Transmembrane helix</keyword>
<organism evidence="9 10">
    <name type="scientific">Echinicola arenosa</name>
    <dbReference type="NCBI Taxonomy" id="2774144"/>
    <lineage>
        <taxon>Bacteria</taxon>
        <taxon>Pseudomonadati</taxon>
        <taxon>Bacteroidota</taxon>
        <taxon>Cytophagia</taxon>
        <taxon>Cytophagales</taxon>
        <taxon>Cyclobacteriaceae</taxon>
        <taxon>Echinicola</taxon>
    </lineage>
</organism>
<dbReference type="Pfam" id="PF02080">
    <property type="entry name" value="TrkA_C"/>
    <property type="match status" value="2"/>
</dbReference>
<protein>
    <submittedName>
        <fullName evidence="9">SLC13 family permease</fullName>
    </submittedName>
</protein>
<feature type="transmembrane region" description="Helical" evidence="7">
    <location>
        <begin position="29"/>
        <end position="47"/>
    </location>
</feature>
<evidence type="ECO:0000256" key="2">
    <source>
        <dbReference type="ARBA" id="ARBA00022448"/>
    </source>
</evidence>
<evidence type="ECO:0000256" key="6">
    <source>
        <dbReference type="ARBA" id="ARBA00023136"/>
    </source>
</evidence>
<keyword evidence="10" id="KW-1185">Reference proteome</keyword>
<feature type="transmembrane region" description="Helical" evidence="7">
    <location>
        <begin position="98"/>
        <end position="122"/>
    </location>
</feature>
<dbReference type="RefSeq" id="WP_192010981.1">
    <property type="nucleotide sequence ID" value="NZ_JACYTQ010000005.1"/>
</dbReference>
<comment type="subcellular location">
    <subcellularLocation>
        <location evidence="1">Membrane</location>
        <topology evidence="1">Multi-pass membrane protein</topology>
    </subcellularLocation>
</comment>
<dbReference type="Pfam" id="PF03600">
    <property type="entry name" value="CitMHS"/>
    <property type="match status" value="1"/>
</dbReference>
<feature type="transmembrane region" description="Helical" evidence="7">
    <location>
        <begin position="482"/>
        <end position="512"/>
    </location>
</feature>
<dbReference type="InterPro" id="IPR006037">
    <property type="entry name" value="RCK_C"/>
</dbReference>
<comment type="caution">
    <text evidence="9">The sequence shown here is derived from an EMBL/GenBank/DDBJ whole genome shotgun (WGS) entry which is preliminary data.</text>
</comment>
<feature type="transmembrane region" description="Helical" evidence="7">
    <location>
        <begin position="441"/>
        <end position="460"/>
    </location>
</feature>
<reference evidence="9 10" key="1">
    <citation type="submission" date="2020-09" db="EMBL/GenBank/DDBJ databases">
        <title>Echinicola sp. CAU 1574 isolated from sand of Sido Beach.</title>
        <authorList>
            <person name="Kim W."/>
        </authorList>
    </citation>
    <scope>NUCLEOTIDE SEQUENCE [LARGE SCALE GENOMIC DNA]</scope>
    <source>
        <strain evidence="9 10">CAU 1574</strain>
    </source>
</reference>
<dbReference type="InterPro" id="IPR051679">
    <property type="entry name" value="DASS-Related_Transporters"/>
</dbReference>
<gene>
    <name evidence="9" type="ORF">IFO69_15200</name>
</gene>
<dbReference type="PANTHER" id="PTHR43652">
    <property type="entry name" value="BASIC AMINO ACID ANTIPORTER YFCC-RELATED"/>
    <property type="match status" value="1"/>
</dbReference>
<feature type="transmembrane region" description="Helical" evidence="7">
    <location>
        <begin position="142"/>
        <end position="165"/>
    </location>
</feature>
<dbReference type="EMBL" id="JACYTQ010000005">
    <property type="protein sequence ID" value="MBD8490102.1"/>
    <property type="molecule type" value="Genomic_DNA"/>
</dbReference>
<evidence type="ECO:0000313" key="9">
    <source>
        <dbReference type="EMBL" id="MBD8490102.1"/>
    </source>
</evidence>
<sequence>MPTSFAPLYTVTLIIFLVIVLYKDLVRPSMAFISVALLLVMGGVISVDEFLLGLSNKQIIVIFLLIILTAGIQKNIGVGFFYRIFNKGLSERNFRVKLMLFVGGLSAMLNNTPIVAFMIPYVKDWAESNKYAASKFLIPLSYATILGGTITVIGTSTNLVLNGLIGQYGLQLLGFTDFLFLGLLVAVAGVIYLSIASGSLLPDRKENKEEIYQHLNQYLIETYVEKNSRLIGRSVKEAGLRSLKEMYLAEISREGKSITPVSPDEIIEDGDRLFFAGNTKAILTLIQDENGLYIPEESYVARNGYFQLIEAVVPSSSNLIGIKIKNSDFRNRYQASIISIYRKGEQLKGNIGETKVQAGDLFLMLSGGKSASDNIKDLIIITQQGEIKKQENTSSFTPSIIAILALIAGIVGFIDLFMAAMVGIFILFLCKSIDVGLVRKAIDVDLLAILVSSLAIGIALENSGAANFLVEKILHLSSGCSLIFSISLLYLITLLLTSLITNAAAVSIMFPIAMEMGGQLGAPLTPFFVAIAFAASGDFMTPIGYQTNLMVMGPGNYKFKDYFKVGLPLTFIYTIISLLFINFYYLS</sequence>
<feature type="domain" description="RCK C-terminal" evidence="8">
    <location>
        <begin position="296"/>
        <end position="381"/>
    </location>
</feature>
<feature type="transmembrane region" description="Helical" evidence="7">
    <location>
        <begin position="59"/>
        <end position="86"/>
    </location>
</feature>
<evidence type="ECO:0000256" key="7">
    <source>
        <dbReference type="SAM" id="Phobius"/>
    </source>
</evidence>
<evidence type="ECO:0000313" key="10">
    <source>
        <dbReference type="Proteomes" id="UP000647133"/>
    </source>
</evidence>
<dbReference type="PANTHER" id="PTHR43652:SF2">
    <property type="entry name" value="BASIC AMINO ACID ANTIPORTER YFCC-RELATED"/>
    <property type="match status" value="1"/>
</dbReference>
<dbReference type="SUPFAM" id="SSF116726">
    <property type="entry name" value="TrkA C-terminal domain-like"/>
    <property type="match status" value="2"/>
</dbReference>
<keyword evidence="2" id="KW-0813">Transport</keyword>
<feature type="transmembrane region" description="Helical" evidence="7">
    <location>
        <begin position="6"/>
        <end position="22"/>
    </location>
</feature>
<feature type="transmembrane region" description="Helical" evidence="7">
    <location>
        <begin position="172"/>
        <end position="195"/>
    </location>
</feature>
<keyword evidence="6 7" id="KW-0472">Membrane</keyword>
<evidence type="ECO:0000256" key="3">
    <source>
        <dbReference type="ARBA" id="ARBA00022692"/>
    </source>
</evidence>
<feature type="transmembrane region" description="Helical" evidence="7">
    <location>
        <begin position="524"/>
        <end position="545"/>
    </location>
</feature>
<evidence type="ECO:0000256" key="5">
    <source>
        <dbReference type="ARBA" id="ARBA00022989"/>
    </source>
</evidence>
<name>A0ABR9AMU4_9BACT</name>
<evidence type="ECO:0000259" key="8">
    <source>
        <dbReference type="PROSITE" id="PS51202"/>
    </source>
</evidence>
<feature type="domain" description="RCK C-terminal" evidence="8">
    <location>
        <begin position="206"/>
        <end position="291"/>
    </location>
</feature>
<dbReference type="Gene3D" id="3.30.70.1450">
    <property type="entry name" value="Regulator of K+ conductance, C-terminal domain"/>
    <property type="match status" value="2"/>
</dbReference>
<keyword evidence="4" id="KW-0677">Repeat</keyword>
<dbReference type="InterPro" id="IPR031312">
    <property type="entry name" value="Na/sul_symport_CS"/>
</dbReference>
<feature type="transmembrane region" description="Helical" evidence="7">
    <location>
        <begin position="400"/>
        <end position="429"/>
    </location>
</feature>
<dbReference type="PROSITE" id="PS51202">
    <property type="entry name" value="RCK_C"/>
    <property type="match status" value="2"/>
</dbReference>
<evidence type="ECO:0000256" key="4">
    <source>
        <dbReference type="ARBA" id="ARBA00022737"/>
    </source>
</evidence>
<feature type="transmembrane region" description="Helical" evidence="7">
    <location>
        <begin position="565"/>
        <end position="586"/>
    </location>
</feature>
<keyword evidence="3 7" id="KW-0812">Transmembrane</keyword>